<comment type="caution">
    <text evidence="1">The sequence shown here is derived from an EMBL/GenBank/DDBJ whole genome shotgun (WGS) entry which is preliminary data.</text>
</comment>
<dbReference type="AlphaFoldDB" id="A0AAE1DIV6"/>
<dbReference type="Proteomes" id="UP001283361">
    <property type="component" value="Unassembled WGS sequence"/>
</dbReference>
<dbReference type="EMBL" id="JAWDGP010003645">
    <property type="protein sequence ID" value="KAK3772246.1"/>
    <property type="molecule type" value="Genomic_DNA"/>
</dbReference>
<proteinExistence type="predicted"/>
<organism evidence="1 2">
    <name type="scientific">Elysia crispata</name>
    <name type="common">lettuce slug</name>
    <dbReference type="NCBI Taxonomy" id="231223"/>
    <lineage>
        <taxon>Eukaryota</taxon>
        <taxon>Metazoa</taxon>
        <taxon>Spiralia</taxon>
        <taxon>Lophotrochozoa</taxon>
        <taxon>Mollusca</taxon>
        <taxon>Gastropoda</taxon>
        <taxon>Heterobranchia</taxon>
        <taxon>Euthyneura</taxon>
        <taxon>Panpulmonata</taxon>
        <taxon>Sacoglossa</taxon>
        <taxon>Placobranchoidea</taxon>
        <taxon>Plakobranchidae</taxon>
        <taxon>Elysia</taxon>
    </lineage>
</organism>
<evidence type="ECO:0000313" key="1">
    <source>
        <dbReference type="EMBL" id="KAK3772246.1"/>
    </source>
</evidence>
<keyword evidence="2" id="KW-1185">Reference proteome</keyword>
<accession>A0AAE1DIV6</accession>
<evidence type="ECO:0000313" key="2">
    <source>
        <dbReference type="Proteomes" id="UP001283361"/>
    </source>
</evidence>
<sequence length="117" mass="13492">MKAREALPRNRLTLALGHWTSSVLNPGIQCQIFCIGMCQKRKTALFHNECVKKKGCEREFWQRILKEDSTSSPDGNPNYTRCYLRTLPTHLSSQHCIQHLGGKVKIVRTYSYFETSC</sequence>
<gene>
    <name evidence="1" type="ORF">RRG08_046832</name>
</gene>
<name>A0AAE1DIV6_9GAST</name>
<reference evidence="1" key="1">
    <citation type="journal article" date="2023" name="G3 (Bethesda)">
        <title>A reference genome for the long-term kleptoplast-retaining sea slug Elysia crispata morphotype clarki.</title>
        <authorList>
            <person name="Eastman K.E."/>
            <person name="Pendleton A.L."/>
            <person name="Shaikh M.A."/>
            <person name="Suttiyut T."/>
            <person name="Ogas R."/>
            <person name="Tomko P."/>
            <person name="Gavelis G."/>
            <person name="Widhalm J.R."/>
            <person name="Wisecaver J.H."/>
        </authorList>
    </citation>
    <scope>NUCLEOTIDE SEQUENCE</scope>
    <source>
        <strain evidence="1">ECLA1</strain>
    </source>
</reference>
<protein>
    <submittedName>
        <fullName evidence="1">Uncharacterized protein</fullName>
    </submittedName>
</protein>